<sequence length="200" mass="22966">MQQSKLIIAQVDHASGEVIGEAMQELMQLGARNVQLIQTVTKKGRPGYILFIDLPVEKVTGVATYLATELGIWGYHILDSQHIHFDLFFREKTLRLIAGEKNITYQLKVKYIMQNEKLLNIKVDHSQLVEIQQMFLEWGIYFPLRVLRTCLEAQLWSGENSDILFLRADDLPDSFQQSANFPEHCRLSDSANISKKLKMG</sequence>
<name>A0ABU0B4Z4_9FIRM</name>
<reference evidence="1 2" key="1">
    <citation type="submission" date="2023-07" db="EMBL/GenBank/DDBJ databases">
        <title>Genomic Encyclopedia of Type Strains, Phase IV (KMG-IV): sequencing the most valuable type-strain genomes for metagenomic binning, comparative biology and taxonomic classification.</title>
        <authorList>
            <person name="Goeker M."/>
        </authorList>
    </citation>
    <scope>NUCLEOTIDE SEQUENCE [LARGE SCALE GENOMIC DNA]</scope>
    <source>
        <strain evidence="1 2">DSM 12396</strain>
    </source>
</reference>
<proteinExistence type="predicted"/>
<dbReference type="RefSeq" id="WP_307403780.1">
    <property type="nucleotide sequence ID" value="NZ_JAUSUX010000043.1"/>
</dbReference>
<accession>A0ABU0B4Z4</accession>
<protein>
    <submittedName>
        <fullName evidence="1">Uncharacterized protein (DUF111 family)</fullName>
    </submittedName>
</protein>
<evidence type="ECO:0000313" key="1">
    <source>
        <dbReference type="EMBL" id="MDQ0287786.1"/>
    </source>
</evidence>
<dbReference type="Pfam" id="PF01969">
    <property type="entry name" value="Ni_insertion"/>
    <property type="match status" value="1"/>
</dbReference>
<dbReference type="InterPro" id="IPR002822">
    <property type="entry name" value="Ni_insertion"/>
</dbReference>
<organism evidence="1 2">
    <name type="scientific">Desulfofundulus luciae</name>
    <dbReference type="NCBI Taxonomy" id="74702"/>
    <lineage>
        <taxon>Bacteria</taxon>
        <taxon>Bacillati</taxon>
        <taxon>Bacillota</taxon>
        <taxon>Clostridia</taxon>
        <taxon>Eubacteriales</taxon>
        <taxon>Peptococcaceae</taxon>
        <taxon>Desulfofundulus</taxon>
    </lineage>
</organism>
<keyword evidence="2" id="KW-1185">Reference proteome</keyword>
<gene>
    <name evidence="1" type="ORF">J2Z49_002919</name>
</gene>
<comment type="caution">
    <text evidence="1">The sequence shown here is derived from an EMBL/GenBank/DDBJ whole genome shotgun (WGS) entry which is preliminary data.</text>
</comment>
<dbReference type="EMBL" id="JAUSUX010000043">
    <property type="protein sequence ID" value="MDQ0287786.1"/>
    <property type="molecule type" value="Genomic_DNA"/>
</dbReference>
<dbReference type="Gene3D" id="3.30.70.1380">
    <property type="entry name" value="Transcriptional regulatory protein pf0864 domain like"/>
    <property type="match status" value="1"/>
</dbReference>
<dbReference type="Proteomes" id="UP001225644">
    <property type="component" value="Unassembled WGS sequence"/>
</dbReference>
<evidence type="ECO:0000313" key="2">
    <source>
        <dbReference type="Proteomes" id="UP001225644"/>
    </source>
</evidence>